<evidence type="ECO:0000256" key="4">
    <source>
        <dbReference type="PROSITE-ProRule" id="PRU00175"/>
    </source>
</evidence>
<feature type="domain" description="RING-type" evidence="6">
    <location>
        <begin position="79"/>
        <end position="117"/>
    </location>
</feature>
<dbReference type="SUPFAM" id="SSF57850">
    <property type="entry name" value="RING/U-box"/>
    <property type="match status" value="1"/>
</dbReference>
<evidence type="ECO:0000313" key="7">
    <source>
        <dbReference type="EMBL" id="WAR00894.1"/>
    </source>
</evidence>
<dbReference type="PROSITE" id="PS50089">
    <property type="entry name" value="ZF_RING_2"/>
    <property type="match status" value="1"/>
</dbReference>
<dbReference type="InterPro" id="IPR013083">
    <property type="entry name" value="Znf_RING/FYVE/PHD"/>
</dbReference>
<proteinExistence type="predicted"/>
<gene>
    <name evidence="7" type="ORF">MAR_025266</name>
</gene>
<dbReference type="CDD" id="cd16449">
    <property type="entry name" value="RING-HC"/>
    <property type="match status" value="1"/>
</dbReference>
<evidence type="ECO:0000259" key="6">
    <source>
        <dbReference type="PROSITE" id="PS50089"/>
    </source>
</evidence>
<dbReference type="Gene3D" id="2.40.10.500">
    <property type="match status" value="1"/>
</dbReference>
<name>A0ABY7DUY4_MYAAR</name>
<keyword evidence="1" id="KW-0479">Metal-binding</keyword>
<sequence length="577" mass="64342">MFSSIEPVSAVRLMMDIRIRKLKSPGMSRSLPTSRTFPTGSKINCFQQCITTSTDSLNSDLCKSPKLGQYRKIPNLSECDVCRAMIKEVISLKCFHSTCDKCLEKYKIVKNGCPVCEHDVCDSQSSSSSERMLEDRTCSVDDLFFHDLDIEKASDFSPDTINNLESKVLGELADKFSKLGQEQGRLVKEADEEIDKIKEHVVKLKAAIDAKAEFLLRNVQESKARHSAELKRQEMDLTSFTEFLQDSIKSIRLSLENSKQQNIEPDKTLEDKLRNLIKLSDQVVNENVHIRFNVKPITDASLETVLGKVGVRVFLERPLSATLQRTLLFPASVVCICPINGNQAWVGYQNFIQLCSKTGERSQPIDMTDDVHDLSNDDKGNVLVACHTSIKLMTPNIQVQTLFSCEQPVQSVTCTQDGHIVACVGTSVAMFDKQGNSIMELSDSSLGEIKMPYKVRINANGDICISDFQSNSGEVSIFDGSGRAVAKIRTDGMAPRGLVYNRQGLIYVADFRADRINVYSRHGHFLQTLINTGSNGLSGPLSVALDESGDLWIGDWKRRLRVYSHTVEPSVKESDNT</sequence>
<dbReference type="EMBL" id="CP111014">
    <property type="protein sequence ID" value="WAR00894.1"/>
    <property type="molecule type" value="Genomic_DNA"/>
</dbReference>
<evidence type="ECO:0000256" key="1">
    <source>
        <dbReference type="ARBA" id="ARBA00022723"/>
    </source>
</evidence>
<dbReference type="InterPro" id="IPR018957">
    <property type="entry name" value="Znf_C3HC4_RING-type"/>
</dbReference>
<accession>A0ABY7DUY4</accession>
<evidence type="ECO:0000256" key="2">
    <source>
        <dbReference type="ARBA" id="ARBA00022771"/>
    </source>
</evidence>
<protein>
    <submittedName>
        <fullName evidence="7">TRIM2-like protein</fullName>
    </submittedName>
</protein>
<keyword evidence="3" id="KW-0862">Zinc</keyword>
<keyword evidence="2 4" id="KW-0863">Zinc-finger</keyword>
<feature type="coiled-coil region" evidence="5">
    <location>
        <begin position="187"/>
        <end position="236"/>
    </location>
</feature>
<keyword evidence="8" id="KW-1185">Reference proteome</keyword>
<dbReference type="InterPro" id="IPR050952">
    <property type="entry name" value="TRIM-NHL_E3_ligases"/>
</dbReference>
<dbReference type="Pfam" id="PF00097">
    <property type="entry name" value="zf-C3HC4"/>
    <property type="match status" value="1"/>
</dbReference>
<dbReference type="InterPro" id="IPR001841">
    <property type="entry name" value="Znf_RING"/>
</dbReference>
<keyword evidence="5" id="KW-0175">Coiled coil</keyword>
<evidence type="ECO:0000256" key="5">
    <source>
        <dbReference type="SAM" id="Coils"/>
    </source>
</evidence>
<dbReference type="PANTHER" id="PTHR24104:SF25">
    <property type="entry name" value="PROTEIN LIN-41"/>
    <property type="match status" value="1"/>
</dbReference>
<dbReference type="SUPFAM" id="SSF63829">
    <property type="entry name" value="Calcium-dependent phosphotriesterase"/>
    <property type="match status" value="1"/>
</dbReference>
<dbReference type="Proteomes" id="UP001164746">
    <property type="component" value="Chromosome 3"/>
</dbReference>
<evidence type="ECO:0000256" key="3">
    <source>
        <dbReference type="ARBA" id="ARBA00022833"/>
    </source>
</evidence>
<evidence type="ECO:0000313" key="8">
    <source>
        <dbReference type="Proteomes" id="UP001164746"/>
    </source>
</evidence>
<dbReference type="Gene3D" id="3.30.40.10">
    <property type="entry name" value="Zinc/RING finger domain, C3HC4 (zinc finger)"/>
    <property type="match status" value="1"/>
</dbReference>
<dbReference type="InterPro" id="IPR011042">
    <property type="entry name" value="6-blade_b-propeller_TolB-like"/>
</dbReference>
<organism evidence="7 8">
    <name type="scientific">Mya arenaria</name>
    <name type="common">Soft-shell clam</name>
    <dbReference type="NCBI Taxonomy" id="6604"/>
    <lineage>
        <taxon>Eukaryota</taxon>
        <taxon>Metazoa</taxon>
        <taxon>Spiralia</taxon>
        <taxon>Lophotrochozoa</taxon>
        <taxon>Mollusca</taxon>
        <taxon>Bivalvia</taxon>
        <taxon>Autobranchia</taxon>
        <taxon>Heteroconchia</taxon>
        <taxon>Euheterodonta</taxon>
        <taxon>Imparidentia</taxon>
        <taxon>Neoheterodontei</taxon>
        <taxon>Myida</taxon>
        <taxon>Myoidea</taxon>
        <taxon>Myidae</taxon>
        <taxon>Mya</taxon>
    </lineage>
</organism>
<dbReference type="Gene3D" id="2.120.10.30">
    <property type="entry name" value="TolB, C-terminal domain"/>
    <property type="match status" value="1"/>
</dbReference>
<reference evidence="7" key="1">
    <citation type="submission" date="2022-11" db="EMBL/GenBank/DDBJ databases">
        <title>Centuries of genome instability and evolution in soft-shell clam transmissible cancer (bioRxiv).</title>
        <authorList>
            <person name="Hart S.F.M."/>
            <person name="Yonemitsu M.A."/>
            <person name="Giersch R.M."/>
            <person name="Beal B.F."/>
            <person name="Arriagada G."/>
            <person name="Davis B.W."/>
            <person name="Ostrander E.A."/>
            <person name="Goff S.P."/>
            <person name="Metzger M.J."/>
        </authorList>
    </citation>
    <scope>NUCLEOTIDE SEQUENCE</scope>
    <source>
        <strain evidence="7">MELC-2E11</strain>
        <tissue evidence="7">Siphon/mantle</tissue>
    </source>
</reference>
<dbReference type="PANTHER" id="PTHR24104">
    <property type="entry name" value="E3 UBIQUITIN-PROTEIN LIGASE NHLRC1-RELATED"/>
    <property type="match status" value="1"/>
</dbReference>